<feature type="region of interest" description="Disordered" evidence="1">
    <location>
        <begin position="210"/>
        <end position="230"/>
    </location>
</feature>
<feature type="compositionally biased region" description="Basic residues" evidence="1">
    <location>
        <begin position="15"/>
        <end position="28"/>
    </location>
</feature>
<dbReference type="PANTHER" id="PTHR37028">
    <property type="entry name" value="UNNAMED PRODUCT-RELATED"/>
    <property type="match status" value="1"/>
</dbReference>
<gene>
    <name evidence="2" type="ORF">AMSG_05949</name>
</gene>
<sequence length="438" mass="48451">MTGANDAGSGQKPPRAQRRRHRRRRPKAARTQPRPEEERASPEVDVLAAKAVAVDGPLADELAALGKQYSSSAAAKAHLDADHPILAAKYYASKYHVPQLTSAVEELEANNTFQPKISDMSAVLAAERRQSPPRSRANAAVRDALAHATLNNCSFSPEINPRSQDIAADADALAGKDKYRGAARTTLMYQLGQEWADRRAALEATVKRDAREAARRATPQTNRRKADDDHRDFLERSRAWAAAKEDARIQRRRKALNDAAKADADLCTFRPAINRIVPPAIHASAGPDIMRVSGAAQFLHRYSKAREQAKLRAKAVTNPSRTPVGKLTPEARARRRRWRAAEARRRRAIRRPVGYRPLLSGAGAEHATPDPPPSTVEFSHHDSVIDRLYSYDSDSSSSIDHQVPEAAEAAEATDLFRFRDAYQVEHRDGTTTEDRRCG</sequence>
<dbReference type="GeneID" id="25565242"/>
<dbReference type="AlphaFoldDB" id="A0A0L0DED6"/>
<evidence type="ECO:0000313" key="2">
    <source>
        <dbReference type="EMBL" id="KNC49688.1"/>
    </source>
</evidence>
<protein>
    <submittedName>
        <fullName evidence="2">Uncharacterized protein</fullName>
    </submittedName>
</protein>
<feature type="region of interest" description="Disordered" evidence="1">
    <location>
        <begin position="1"/>
        <end position="43"/>
    </location>
</feature>
<dbReference type="PANTHER" id="PTHR37028:SF9">
    <property type="entry name" value="NUCLEAR PROTEIN MDM1"/>
    <property type="match status" value="1"/>
</dbReference>
<evidence type="ECO:0000313" key="3">
    <source>
        <dbReference type="Proteomes" id="UP000054408"/>
    </source>
</evidence>
<name>A0A0L0DED6_THETB</name>
<evidence type="ECO:0000256" key="1">
    <source>
        <dbReference type="SAM" id="MobiDB-lite"/>
    </source>
</evidence>
<accession>A0A0L0DED6</accession>
<dbReference type="RefSeq" id="XP_013757484.1">
    <property type="nucleotide sequence ID" value="XM_013902030.1"/>
</dbReference>
<dbReference type="EMBL" id="GL349457">
    <property type="protein sequence ID" value="KNC49688.1"/>
    <property type="molecule type" value="Genomic_DNA"/>
</dbReference>
<keyword evidence="3" id="KW-1185">Reference proteome</keyword>
<reference evidence="2 3" key="1">
    <citation type="submission" date="2010-05" db="EMBL/GenBank/DDBJ databases">
        <title>The Genome Sequence of Thecamonas trahens ATCC 50062.</title>
        <authorList>
            <consortium name="The Broad Institute Genome Sequencing Platform"/>
            <person name="Russ C."/>
            <person name="Cuomo C."/>
            <person name="Shea T."/>
            <person name="Young S.K."/>
            <person name="Zeng Q."/>
            <person name="Koehrsen M."/>
            <person name="Haas B."/>
            <person name="Borodovsky M."/>
            <person name="Guigo R."/>
            <person name="Alvarado L."/>
            <person name="Berlin A."/>
            <person name="Bochicchio J."/>
            <person name="Borenstein D."/>
            <person name="Chapman S."/>
            <person name="Chen Z."/>
            <person name="Freedman E."/>
            <person name="Gellesch M."/>
            <person name="Goldberg J."/>
            <person name="Griggs A."/>
            <person name="Gujja S."/>
            <person name="Heilman E."/>
            <person name="Heiman D."/>
            <person name="Hepburn T."/>
            <person name="Howarth C."/>
            <person name="Jen D."/>
            <person name="Larson L."/>
            <person name="Mehta T."/>
            <person name="Park D."/>
            <person name="Pearson M."/>
            <person name="Roberts A."/>
            <person name="Saif S."/>
            <person name="Shenoy N."/>
            <person name="Sisk P."/>
            <person name="Stolte C."/>
            <person name="Sykes S."/>
            <person name="Thomson T."/>
            <person name="Walk T."/>
            <person name="White J."/>
            <person name="Yandava C."/>
            <person name="Burger G."/>
            <person name="Gray M.W."/>
            <person name="Holland P.W.H."/>
            <person name="King N."/>
            <person name="Lang F.B.F."/>
            <person name="Roger A.J."/>
            <person name="Ruiz-Trillo I."/>
            <person name="Lander E."/>
            <person name="Nusbaum C."/>
        </authorList>
    </citation>
    <scope>NUCLEOTIDE SEQUENCE [LARGE SCALE GENOMIC DNA]</scope>
    <source>
        <strain evidence="2 3">ATCC 50062</strain>
    </source>
</reference>
<feature type="region of interest" description="Disordered" evidence="1">
    <location>
        <begin position="354"/>
        <end position="378"/>
    </location>
</feature>
<feature type="region of interest" description="Disordered" evidence="1">
    <location>
        <begin position="312"/>
        <end position="335"/>
    </location>
</feature>
<organism evidence="2 3">
    <name type="scientific">Thecamonas trahens ATCC 50062</name>
    <dbReference type="NCBI Taxonomy" id="461836"/>
    <lineage>
        <taxon>Eukaryota</taxon>
        <taxon>Apusozoa</taxon>
        <taxon>Apusomonadida</taxon>
        <taxon>Apusomonadidae</taxon>
        <taxon>Thecamonas</taxon>
    </lineage>
</organism>
<proteinExistence type="predicted"/>
<dbReference type="Proteomes" id="UP000054408">
    <property type="component" value="Unassembled WGS sequence"/>
</dbReference>
<feature type="compositionally biased region" description="Basic and acidic residues" evidence="1">
    <location>
        <begin position="33"/>
        <end position="42"/>
    </location>
</feature>